<dbReference type="SUPFAM" id="SSF54913">
    <property type="entry name" value="GlnB-like"/>
    <property type="match status" value="1"/>
</dbReference>
<dbReference type="InterPro" id="IPR003793">
    <property type="entry name" value="UPF0166"/>
</dbReference>
<dbReference type="PANTHER" id="PTHR35983">
    <property type="entry name" value="UPF0166 PROTEIN TM_0021"/>
    <property type="match status" value="1"/>
</dbReference>
<organism evidence="2 3">
    <name type="scientific">Maridesulfovibrio salexigens (strain ATCC 14822 / DSM 2638 / NCIMB 8403 / VKM B-1763)</name>
    <name type="common">Desulfovibrio salexigens</name>
    <dbReference type="NCBI Taxonomy" id="526222"/>
    <lineage>
        <taxon>Bacteria</taxon>
        <taxon>Pseudomonadati</taxon>
        <taxon>Thermodesulfobacteriota</taxon>
        <taxon>Desulfovibrionia</taxon>
        <taxon>Desulfovibrionales</taxon>
        <taxon>Desulfovibrionaceae</taxon>
        <taxon>Maridesulfovibrio</taxon>
    </lineage>
</organism>
<reference evidence="2 3" key="1">
    <citation type="submission" date="2009-06" db="EMBL/GenBank/DDBJ databases">
        <title>Complete sequence of Desulfovibrio salexigens DSM 2638.</title>
        <authorList>
            <consortium name="US DOE Joint Genome Institute"/>
            <person name="Lucas S."/>
            <person name="Copeland A."/>
            <person name="Lapidus A."/>
            <person name="Glavina del Rio T."/>
            <person name="Tice H."/>
            <person name="Bruce D."/>
            <person name="Goodwin L."/>
            <person name="Pitluck S."/>
            <person name="Munk A.C."/>
            <person name="Brettin T."/>
            <person name="Detter J.C."/>
            <person name="Han C."/>
            <person name="Tapia R."/>
            <person name="Larimer F."/>
            <person name="Land M."/>
            <person name="Hauser L."/>
            <person name="Kyrpides N."/>
            <person name="Anderson I."/>
            <person name="Wall J.D."/>
            <person name="Arkin A.P."/>
            <person name="Dehal P."/>
            <person name="Chivian D."/>
            <person name="Giles B."/>
            <person name="Hazen T.C."/>
        </authorList>
    </citation>
    <scope>NUCLEOTIDE SEQUENCE [LARGE SCALE GENOMIC DNA]</scope>
    <source>
        <strain evidence="3">ATCC 14822 / DSM 2638 / NCIMB 8403 / VKM B-1763</strain>
    </source>
</reference>
<evidence type="ECO:0000256" key="1">
    <source>
        <dbReference type="ARBA" id="ARBA00010554"/>
    </source>
</evidence>
<dbReference type="RefSeq" id="WP_015851704.1">
    <property type="nucleotide sequence ID" value="NC_012881.1"/>
</dbReference>
<keyword evidence="3" id="KW-1185">Reference proteome</keyword>
<evidence type="ECO:0000313" key="3">
    <source>
        <dbReference type="Proteomes" id="UP000002601"/>
    </source>
</evidence>
<dbReference type="EMBL" id="CP001649">
    <property type="protein sequence ID" value="ACS79888.1"/>
    <property type="molecule type" value="Genomic_DNA"/>
</dbReference>
<dbReference type="OrthoDB" id="9795599at2"/>
<protein>
    <submittedName>
        <fullName evidence="2">Uncharacterized protein</fullName>
    </submittedName>
</protein>
<comment type="similarity">
    <text evidence="1">Belongs to the UPF0166 family.</text>
</comment>
<evidence type="ECO:0000313" key="2">
    <source>
        <dbReference type="EMBL" id="ACS79888.1"/>
    </source>
</evidence>
<accession>C6BTV8</accession>
<proteinExistence type="inferred from homology"/>
<dbReference type="InterPro" id="IPR011322">
    <property type="entry name" value="N-reg_PII-like_a/b"/>
</dbReference>
<gene>
    <name evidence="2" type="ordered locus">Desal_1826</name>
</gene>
<dbReference type="InterPro" id="IPR015867">
    <property type="entry name" value="N-reg_PII/ATP_PRibTrfase_C"/>
</dbReference>
<dbReference type="Gene3D" id="3.30.70.120">
    <property type="match status" value="1"/>
</dbReference>
<dbReference type="HOGENOM" id="CLU_146749_0_1_7"/>
<dbReference type="Proteomes" id="UP000002601">
    <property type="component" value="Chromosome"/>
</dbReference>
<dbReference type="STRING" id="526222.Desal_1826"/>
<dbReference type="AlphaFoldDB" id="C6BTV8"/>
<dbReference type="KEGG" id="dsa:Desal_1826"/>
<sequence length="115" mass="13104">MTLPEKAIRLKIFTGEENRIKHRPLYEVIVEEARNQGLAGASVYRGVMGYGANSQVRTTSILRLSEDLPLIIEIIDRPEKIEKFTEFLNENMTEGLVTAEEVNIVVHKHNKGEKQ</sequence>
<dbReference type="PANTHER" id="PTHR35983:SF1">
    <property type="entry name" value="UPF0166 PROTEIN TM_0021"/>
    <property type="match status" value="1"/>
</dbReference>
<dbReference type="Pfam" id="PF02641">
    <property type="entry name" value="DUF190"/>
    <property type="match status" value="1"/>
</dbReference>
<name>C6BTV8_MARSD</name>
<dbReference type="eggNOG" id="COG1993">
    <property type="taxonomic scope" value="Bacteria"/>
</dbReference>